<dbReference type="AlphaFoldDB" id="A0A9P6NCF4"/>
<comment type="caution">
    <text evidence="1">The sequence shown here is derived from an EMBL/GenBank/DDBJ whole genome shotgun (WGS) entry which is preliminary data.</text>
</comment>
<organism evidence="1 2">
    <name type="scientific">Cronartium quercuum f. sp. fusiforme G11</name>
    <dbReference type="NCBI Taxonomy" id="708437"/>
    <lineage>
        <taxon>Eukaryota</taxon>
        <taxon>Fungi</taxon>
        <taxon>Dikarya</taxon>
        <taxon>Basidiomycota</taxon>
        <taxon>Pucciniomycotina</taxon>
        <taxon>Pucciniomycetes</taxon>
        <taxon>Pucciniales</taxon>
        <taxon>Coleosporiaceae</taxon>
        <taxon>Cronartium</taxon>
    </lineage>
</organism>
<evidence type="ECO:0000313" key="2">
    <source>
        <dbReference type="Proteomes" id="UP000886653"/>
    </source>
</evidence>
<dbReference type="EMBL" id="MU167378">
    <property type="protein sequence ID" value="KAG0141634.1"/>
    <property type="molecule type" value="Genomic_DNA"/>
</dbReference>
<keyword evidence="2" id="KW-1185">Reference proteome</keyword>
<protein>
    <submittedName>
        <fullName evidence="1">Uncharacterized protein</fullName>
    </submittedName>
</protein>
<name>A0A9P6NCF4_9BASI</name>
<evidence type="ECO:0000313" key="1">
    <source>
        <dbReference type="EMBL" id="KAG0141634.1"/>
    </source>
</evidence>
<sequence>MTTPSLTSNYLMLNHIPCTLPPNITSLIATQFSPNKNLPNKSTFHESNHTIHVAIRPTLH</sequence>
<reference evidence="1" key="1">
    <citation type="submission" date="2013-11" db="EMBL/GenBank/DDBJ databases">
        <title>Genome sequence of the fusiform rust pathogen reveals effectors for host alternation and coevolution with pine.</title>
        <authorList>
            <consortium name="DOE Joint Genome Institute"/>
            <person name="Smith K."/>
            <person name="Pendleton A."/>
            <person name="Kubisiak T."/>
            <person name="Anderson C."/>
            <person name="Salamov A."/>
            <person name="Aerts A."/>
            <person name="Riley R."/>
            <person name="Clum A."/>
            <person name="Lindquist E."/>
            <person name="Ence D."/>
            <person name="Campbell M."/>
            <person name="Kronenberg Z."/>
            <person name="Feau N."/>
            <person name="Dhillon B."/>
            <person name="Hamelin R."/>
            <person name="Burleigh J."/>
            <person name="Smith J."/>
            <person name="Yandell M."/>
            <person name="Nelson C."/>
            <person name="Grigoriev I."/>
            <person name="Davis J."/>
        </authorList>
    </citation>
    <scope>NUCLEOTIDE SEQUENCE</scope>
    <source>
        <strain evidence="1">G11</strain>
    </source>
</reference>
<dbReference type="Proteomes" id="UP000886653">
    <property type="component" value="Unassembled WGS sequence"/>
</dbReference>
<gene>
    <name evidence="1" type="ORF">CROQUDRAFT_280978</name>
</gene>
<proteinExistence type="predicted"/>
<accession>A0A9P6NCF4</accession>